<keyword evidence="10" id="KW-0406">Ion transport</keyword>
<keyword evidence="9 13" id="KW-1133">Transmembrane helix</keyword>
<dbReference type="PIRSF" id="PIRSF006603">
    <property type="entry name" value="DinF"/>
    <property type="match status" value="1"/>
</dbReference>
<dbReference type="CDD" id="cd13140">
    <property type="entry name" value="MATE_like_1"/>
    <property type="match status" value="1"/>
</dbReference>
<feature type="transmembrane region" description="Helical" evidence="13">
    <location>
        <begin position="135"/>
        <end position="156"/>
    </location>
</feature>
<evidence type="ECO:0000256" key="5">
    <source>
        <dbReference type="ARBA" id="ARBA00022448"/>
    </source>
</evidence>
<evidence type="ECO:0000256" key="4">
    <source>
        <dbReference type="ARBA" id="ARBA00020268"/>
    </source>
</evidence>
<evidence type="ECO:0000256" key="2">
    <source>
        <dbReference type="ARBA" id="ARBA00004651"/>
    </source>
</evidence>
<feature type="transmembrane region" description="Helical" evidence="13">
    <location>
        <begin position="359"/>
        <end position="380"/>
    </location>
</feature>
<dbReference type="PANTHER" id="PTHR43298:SF2">
    <property type="entry name" value="FMN_FAD EXPORTER YEEO-RELATED"/>
    <property type="match status" value="1"/>
</dbReference>
<evidence type="ECO:0000313" key="14">
    <source>
        <dbReference type="EMBL" id="MBV3382633.1"/>
    </source>
</evidence>
<dbReference type="PANTHER" id="PTHR43298">
    <property type="entry name" value="MULTIDRUG RESISTANCE PROTEIN NORM-RELATED"/>
    <property type="match status" value="1"/>
</dbReference>
<evidence type="ECO:0000256" key="7">
    <source>
        <dbReference type="ARBA" id="ARBA00022475"/>
    </source>
</evidence>
<evidence type="ECO:0000256" key="6">
    <source>
        <dbReference type="ARBA" id="ARBA00022449"/>
    </source>
</evidence>
<feature type="transmembrane region" description="Helical" evidence="13">
    <location>
        <begin position="100"/>
        <end position="123"/>
    </location>
</feature>
<proteinExistence type="inferred from homology"/>
<evidence type="ECO:0000256" key="12">
    <source>
        <dbReference type="ARBA" id="ARBA00031636"/>
    </source>
</evidence>
<accession>A0AAW4N0C7</accession>
<dbReference type="EMBL" id="JAHOEL010000026">
    <property type="protein sequence ID" value="MBV3392726.1"/>
    <property type="molecule type" value="Genomic_DNA"/>
</dbReference>
<gene>
    <name evidence="14" type="ORF">KSV97_05190</name>
    <name evidence="15" type="ORF">KSW06_05555</name>
</gene>
<dbReference type="InterPro" id="IPR050222">
    <property type="entry name" value="MATE_MdtK"/>
</dbReference>
<evidence type="ECO:0000256" key="11">
    <source>
        <dbReference type="ARBA" id="ARBA00023136"/>
    </source>
</evidence>
<keyword evidence="11 13" id="KW-0472">Membrane</keyword>
<feature type="transmembrane region" description="Helical" evidence="13">
    <location>
        <begin position="47"/>
        <end position="68"/>
    </location>
</feature>
<keyword evidence="7" id="KW-1003">Cell membrane</keyword>
<dbReference type="GO" id="GO:0015297">
    <property type="term" value="F:antiporter activity"/>
    <property type="evidence" value="ECO:0007669"/>
    <property type="project" value="InterPro"/>
</dbReference>
<evidence type="ECO:0000256" key="8">
    <source>
        <dbReference type="ARBA" id="ARBA00022692"/>
    </source>
</evidence>
<feature type="transmembrane region" description="Helical" evidence="13">
    <location>
        <begin position="281"/>
        <end position="298"/>
    </location>
</feature>
<keyword evidence="17" id="KW-1185">Reference proteome</keyword>
<evidence type="ECO:0000256" key="13">
    <source>
        <dbReference type="SAM" id="Phobius"/>
    </source>
</evidence>
<comment type="similarity">
    <text evidence="3">Belongs to the multi antimicrobial extrusion (MATE) (TC 2.A.66.1) family.</text>
</comment>
<keyword evidence="5" id="KW-0813">Transport</keyword>
<name>A0AAW4N0C7_9FIRM</name>
<evidence type="ECO:0000256" key="3">
    <source>
        <dbReference type="ARBA" id="ARBA00010199"/>
    </source>
</evidence>
<dbReference type="RefSeq" id="WP_217747497.1">
    <property type="nucleotide sequence ID" value="NZ_JAHOEB010000026.1"/>
</dbReference>
<sequence length="443" mass="48559">MKKLNLLEGRIVPLLIKLTLPIIGTSFLEMAYALIDMLWIGKLGASSIAAVGVAGMFSWLSQGLAMIATQGGQVKTGHSLGAGNQEAATDYASSAIQLGIIFALLFSFCTVVFSSFFIGLFGLSSQATVNQAINYLRITCGLIIFNFLNIIMTGILNASGDSQTPFQCNSVGLLLNIILDPFFIFVCDLGVVGAALATVLAQVSVFLLFMRHNFKKNTLLKHISLKKVYSKIYYKNILRIGFPLGLQSMLFSVCSMVVAAFVAEFGDAAVAAQKVGTQVENISWCMATGFQTSINAFISQNYGAGKYDRVEKGYHTMLVFSILWGIVCTSLMVFFPHVIYGFFTDDLMVTQIGENYLRIVGLSETFMILELMISGAFSGLGETIPPSITSIIFTLGRIPAILLILNTFHLNGIWWVISFSGIIKGLVNFIWFYKYKKRTLKEV</sequence>
<comment type="subcellular location">
    <subcellularLocation>
        <location evidence="2">Cell membrane</location>
        <topology evidence="2">Multi-pass membrane protein</topology>
    </subcellularLocation>
</comment>
<evidence type="ECO:0000313" key="16">
    <source>
        <dbReference type="Proteomes" id="UP001196408"/>
    </source>
</evidence>
<dbReference type="InterPro" id="IPR002528">
    <property type="entry name" value="MATE_fam"/>
</dbReference>
<dbReference type="NCBIfam" id="TIGR00797">
    <property type="entry name" value="matE"/>
    <property type="match status" value="1"/>
</dbReference>
<dbReference type="Proteomes" id="UP001196408">
    <property type="component" value="Unassembled WGS sequence"/>
</dbReference>
<dbReference type="GO" id="GO:0042910">
    <property type="term" value="F:xenobiotic transmembrane transporter activity"/>
    <property type="evidence" value="ECO:0007669"/>
    <property type="project" value="InterPro"/>
</dbReference>
<dbReference type="Pfam" id="PF01554">
    <property type="entry name" value="MatE"/>
    <property type="match status" value="2"/>
</dbReference>
<evidence type="ECO:0000313" key="17">
    <source>
        <dbReference type="Proteomes" id="UP001197492"/>
    </source>
</evidence>
<evidence type="ECO:0000313" key="15">
    <source>
        <dbReference type="EMBL" id="MBV3392726.1"/>
    </source>
</evidence>
<evidence type="ECO:0000256" key="9">
    <source>
        <dbReference type="ARBA" id="ARBA00022989"/>
    </source>
</evidence>
<keyword evidence="8 13" id="KW-0812">Transmembrane</keyword>
<dbReference type="GO" id="GO:0005886">
    <property type="term" value="C:plasma membrane"/>
    <property type="evidence" value="ECO:0007669"/>
    <property type="project" value="TreeGrafter"/>
</dbReference>
<keyword evidence="6" id="KW-0050">Antiport</keyword>
<evidence type="ECO:0000256" key="1">
    <source>
        <dbReference type="ARBA" id="ARBA00003408"/>
    </source>
</evidence>
<feature type="transmembrane region" description="Helical" evidence="13">
    <location>
        <begin position="237"/>
        <end position="261"/>
    </location>
</feature>
<organism evidence="14 16">
    <name type="scientific">Catenibacterium mitsuokai</name>
    <dbReference type="NCBI Taxonomy" id="100886"/>
    <lineage>
        <taxon>Bacteria</taxon>
        <taxon>Bacillati</taxon>
        <taxon>Bacillota</taxon>
        <taxon>Erysipelotrichia</taxon>
        <taxon>Erysipelotrichales</taxon>
        <taxon>Coprobacillaceae</taxon>
        <taxon>Catenibacterium</taxon>
    </lineage>
</organism>
<dbReference type="EMBL" id="JAHOEF010000024">
    <property type="protein sequence ID" value="MBV3382633.1"/>
    <property type="molecule type" value="Genomic_DNA"/>
</dbReference>
<comment type="function">
    <text evidence="1">Multidrug efflux pump.</text>
</comment>
<evidence type="ECO:0000256" key="10">
    <source>
        <dbReference type="ARBA" id="ARBA00023065"/>
    </source>
</evidence>
<comment type="caution">
    <text evidence="14">The sequence shown here is derived from an EMBL/GenBank/DDBJ whole genome shotgun (WGS) entry which is preliminary data.</text>
</comment>
<feature type="transmembrane region" description="Helical" evidence="13">
    <location>
        <begin position="387"/>
        <end position="406"/>
    </location>
</feature>
<feature type="transmembrane region" description="Helical" evidence="13">
    <location>
        <begin position="318"/>
        <end position="339"/>
    </location>
</feature>
<dbReference type="InterPro" id="IPR048279">
    <property type="entry name" value="MdtK-like"/>
</dbReference>
<dbReference type="AlphaFoldDB" id="A0AAW4N0C7"/>
<protein>
    <recommendedName>
        <fullName evidence="4">Probable multidrug resistance protein NorM</fullName>
    </recommendedName>
    <alternativeName>
        <fullName evidence="12">Multidrug-efflux transporter</fullName>
    </alternativeName>
</protein>
<feature type="transmembrane region" description="Helical" evidence="13">
    <location>
        <begin position="182"/>
        <end position="209"/>
    </location>
</feature>
<feature type="transmembrane region" description="Helical" evidence="13">
    <location>
        <begin position="412"/>
        <end position="433"/>
    </location>
</feature>
<dbReference type="Proteomes" id="UP001197492">
    <property type="component" value="Unassembled WGS sequence"/>
</dbReference>
<reference evidence="14 17" key="1">
    <citation type="submission" date="2021-06" db="EMBL/GenBank/DDBJ databases">
        <title>Collection of gut derived symbiotic bacterial strains cultured from healthy donors.</title>
        <authorList>
            <person name="Lin H."/>
            <person name="Littmann E."/>
            <person name="Pamer E.G."/>
        </authorList>
    </citation>
    <scope>NUCLEOTIDE SEQUENCE</scope>
    <source>
        <strain evidence="15 17">MSK.21.70</strain>
        <strain evidence="14">MSK.21.82</strain>
    </source>
</reference>